<protein>
    <submittedName>
        <fullName evidence="3">CHRD domain-containing protein</fullName>
    </submittedName>
</protein>
<feature type="domain" description="CHRD" evidence="2">
    <location>
        <begin position="34"/>
        <end position="157"/>
    </location>
</feature>
<reference evidence="4" key="1">
    <citation type="submission" date="2016-10" db="EMBL/GenBank/DDBJ databases">
        <authorList>
            <person name="Varghese N."/>
            <person name="Submissions S."/>
        </authorList>
    </citation>
    <scope>NUCLEOTIDE SEQUENCE [LARGE SCALE GENOMIC DNA]</scope>
    <source>
        <strain evidence="4">DSM 45079</strain>
    </source>
</reference>
<dbReference type="Pfam" id="PF07452">
    <property type="entry name" value="CHRD"/>
    <property type="match status" value="1"/>
</dbReference>
<dbReference type="SMART" id="SM00754">
    <property type="entry name" value="CHRD"/>
    <property type="match status" value="1"/>
</dbReference>
<evidence type="ECO:0000313" key="3">
    <source>
        <dbReference type="EMBL" id="SDU72367.1"/>
    </source>
</evidence>
<keyword evidence="1" id="KW-0732">Signal</keyword>
<proteinExistence type="predicted"/>
<dbReference type="STRING" id="419479.SAMN04488563_4334"/>
<name>A0A1H2KUD5_9ACTN</name>
<dbReference type="Proteomes" id="UP000182977">
    <property type="component" value="Chromosome I"/>
</dbReference>
<dbReference type="OrthoDB" id="8901345at2"/>
<evidence type="ECO:0000259" key="2">
    <source>
        <dbReference type="SMART" id="SM00754"/>
    </source>
</evidence>
<feature type="chain" id="PRO_5038662074" evidence="1">
    <location>
        <begin position="24"/>
        <end position="157"/>
    </location>
</feature>
<feature type="signal peptide" evidence="1">
    <location>
        <begin position="1"/>
        <end position="23"/>
    </location>
</feature>
<evidence type="ECO:0000256" key="1">
    <source>
        <dbReference type="SAM" id="SignalP"/>
    </source>
</evidence>
<dbReference type="RefSeq" id="WP_052763091.1">
    <property type="nucleotide sequence ID" value="NZ_LBMC01000059.1"/>
</dbReference>
<organism evidence="3 4">
    <name type="scientific">Jiangella alkaliphila</name>
    <dbReference type="NCBI Taxonomy" id="419479"/>
    <lineage>
        <taxon>Bacteria</taxon>
        <taxon>Bacillati</taxon>
        <taxon>Actinomycetota</taxon>
        <taxon>Actinomycetes</taxon>
        <taxon>Jiangellales</taxon>
        <taxon>Jiangellaceae</taxon>
        <taxon>Jiangella</taxon>
    </lineage>
</organism>
<dbReference type="EMBL" id="LT629791">
    <property type="protein sequence ID" value="SDU72367.1"/>
    <property type="molecule type" value="Genomic_DNA"/>
</dbReference>
<dbReference type="AlphaFoldDB" id="A0A1H2KUD5"/>
<keyword evidence="4" id="KW-1185">Reference proteome</keyword>
<dbReference type="InterPro" id="IPR010895">
    <property type="entry name" value="CHRD"/>
</dbReference>
<evidence type="ECO:0000313" key="4">
    <source>
        <dbReference type="Proteomes" id="UP000182977"/>
    </source>
</evidence>
<accession>A0A1H2KUD5</accession>
<gene>
    <name evidence="3" type="ORF">SAMN04488563_4334</name>
</gene>
<sequence>MRNWLTRSAILVLVAATALVAGAAPASSSGPRVTPLVTTLSGAAEVPGPGDADGRGAFAGFIKGDTLCYAMLATRIDAPTMAHIHVGPPDVAGPIVVHLRLPTPATSDCIRAVPDAQNTAMTLSQSELAAIVADRRNYYVNVHNTPFPAGAVRGQFR</sequence>